<gene>
    <name evidence="1" type="ORF">J8F10_37420</name>
</gene>
<name>A0ABS5C4L7_9BACT</name>
<comment type="caution">
    <text evidence="1">The sequence shown here is derived from an EMBL/GenBank/DDBJ whole genome shotgun (WGS) entry which is preliminary data.</text>
</comment>
<accession>A0ABS5C4L7</accession>
<dbReference type="Proteomes" id="UP000676565">
    <property type="component" value="Unassembled WGS sequence"/>
</dbReference>
<reference evidence="1 2" key="1">
    <citation type="submission" date="2021-04" db="EMBL/GenBank/DDBJ databases">
        <authorList>
            <person name="Ivanova A."/>
        </authorList>
    </citation>
    <scope>NUCLEOTIDE SEQUENCE [LARGE SCALE GENOMIC DNA]</scope>
    <source>
        <strain evidence="1 2">G18</strain>
    </source>
</reference>
<sequence length="110" mass="11786">MGTVTLANRVLQESLLSLSAAARLFPPLRKNSAVKSSTIWRWVREGVATPGGRVKLEAVRCGCSWITSREAVERFVAAQNQSAKTADSVVQVADTNADREAAEVASLLGM</sequence>
<organism evidence="1 2">
    <name type="scientific">Gemmata palustris</name>
    <dbReference type="NCBI Taxonomy" id="2822762"/>
    <lineage>
        <taxon>Bacteria</taxon>
        <taxon>Pseudomonadati</taxon>
        <taxon>Planctomycetota</taxon>
        <taxon>Planctomycetia</taxon>
        <taxon>Gemmatales</taxon>
        <taxon>Gemmataceae</taxon>
        <taxon>Gemmata</taxon>
    </lineage>
</organism>
<dbReference type="InterPro" id="IPR011474">
    <property type="entry name" value="DUF1580"/>
</dbReference>
<dbReference type="EMBL" id="JAGKQQ010000002">
    <property type="protein sequence ID" value="MBP3960936.1"/>
    <property type="molecule type" value="Genomic_DNA"/>
</dbReference>
<evidence type="ECO:0000313" key="1">
    <source>
        <dbReference type="EMBL" id="MBP3960936.1"/>
    </source>
</evidence>
<keyword evidence="2" id="KW-1185">Reference proteome</keyword>
<proteinExistence type="predicted"/>
<protein>
    <submittedName>
        <fullName evidence="1">DUF1580 domain-containing protein</fullName>
    </submittedName>
</protein>
<dbReference type="RefSeq" id="WP_210663451.1">
    <property type="nucleotide sequence ID" value="NZ_JAGKQQ010000002.1"/>
</dbReference>
<dbReference type="Pfam" id="PF07618">
    <property type="entry name" value="DUF1580"/>
    <property type="match status" value="1"/>
</dbReference>
<evidence type="ECO:0000313" key="2">
    <source>
        <dbReference type="Proteomes" id="UP000676565"/>
    </source>
</evidence>